<gene>
    <name evidence="2" type="ORF">HAX54_029082</name>
</gene>
<dbReference type="EMBL" id="JACEIK010003599">
    <property type="protein sequence ID" value="MCD9642351.1"/>
    <property type="molecule type" value="Genomic_DNA"/>
</dbReference>
<name>A0ABS8V6R6_DATST</name>
<comment type="caution">
    <text evidence="2">The sequence shown here is derived from an EMBL/GenBank/DDBJ whole genome shotgun (WGS) entry which is preliminary data.</text>
</comment>
<keyword evidence="3" id="KW-1185">Reference proteome</keyword>
<evidence type="ECO:0000313" key="3">
    <source>
        <dbReference type="Proteomes" id="UP000823775"/>
    </source>
</evidence>
<dbReference type="PANTHER" id="PTHR31286:SF79">
    <property type="entry name" value="N-6 ADENINE-SPECIFIC DNA METHYLASE"/>
    <property type="match status" value="1"/>
</dbReference>
<dbReference type="InterPro" id="IPR040256">
    <property type="entry name" value="At4g02000-like"/>
</dbReference>
<reference evidence="2 3" key="1">
    <citation type="journal article" date="2021" name="BMC Genomics">
        <title>Datura genome reveals duplications of psychoactive alkaloid biosynthetic genes and high mutation rate following tissue culture.</title>
        <authorList>
            <person name="Rajewski A."/>
            <person name="Carter-House D."/>
            <person name="Stajich J."/>
            <person name="Litt A."/>
        </authorList>
    </citation>
    <scope>NUCLEOTIDE SEQUENCE [LARGE SCALE GENOMIC DNA]</scope>
    <source>
        <strain evidence="2">AR-01</strain>
    </source>
</reference>
<dbReference type="PANTHER" id="PTHR31286">
    <property type="entry name" value="GLYCINE-RICH CELL WALL STRUCTURAL PROTEIN 1.8-LIKE"/>
    <property type="match status" value="1"/>
</dbReference>
<dbReference type="Proteomes" id="UP000823775">
    <property type="component" value="Unassembled WGS sequence"/>
</dbReference>
<protein>
    <submittedName>
        <fullName evidence="2">Uncharacterized protein</fullName>
    </submittedName>
</protein>
<feature type="region of interest" description="Disordered" evidence="1">
    <location>
        <begin position="112"/>
        <end position="237"/>
    </location>
</feature>
<sequence length="237" mass="25730">MANTAGGQPPPRANQAVLTPTPPTTSSPSNTGTPLHLDLATINKTRPSCARVKVLVDLLGKLPDHVRMDIEDKNTGAIEQLRVLHPQLEYNNYMENKDDRDNKMMVGVDNNNKGLGFNDETSKRNGRGKQVSGSFPRTLASGKIVGNPQDCNAVTSKKGTTKGASVDKQESESVEDIQEADSKLQEDGQHSLGKMAREARDSPKADNKGNRKSKGRSRSEAQPIRIMPKRGANSSFK</sequence>
<proteinExistence type="predicted"/>
<organism evidence="2 3">
    <name type="scientific">Datura stramonium</name>
    <name type="common">Jimsonweed</name>
    <name type="synonym">Common thornapple</name>
    <dbReference type="NCBI Taxonomy" id="4076"/>
    <lineage>
        <taxon>Eukaryota</taxon>
        <taxon>Viridiplantae</taxon>
        <taxon>Streptophyta</taxon>
        <taxon>Embryophyta</taxon>
        <taxon>Tracheophyta</taxon>
        <taxon>Spermatophyta</taxon>
        <taxon>Magnoliopsida</taxon>
        <taxon>eudicotyledons</taxon>
        <taxon>Gunneridae</taxon>
        <taxon>Pentapetalae</taxon>
        <taxon>asterids</taxon>
        <taxon>lamiids</taxon>
        <taxon>Solanales</taxon>
        <taxon>Solanaceae</taxon>
        <taxon>Solanoideae</taxon>
        <taxon>Datureae</taxon>
        <taxon>Datura</taxon>
    </lineage>
</organism>
<evidence type="ECO:0000256" key="1">
    <source>
        <dbReference type="SAM" id="MobiDB-lite"/>
    </source>
</evidence>
<accession>A0ABS8V6R6</accession>
<feature type="region of interest" description="Disordered" evidence="1">
    <location>
        <begin position="1"/>
        <end position="35"/>
    </location>
</feature>
<feature type="compositionally biased region" description="Basic and acidic residues" evidence="1">
    <location>
        <begin position="180"/>
        <end position="209"/>
    </location>
</feature>
<feature type="compositionally biased region" description="Polar residues" evidence="1">
    <location>
        <begin position="149"/>
        <end position="158"/>
    </location>
</feature>
<evidence type="ECO:0000313" key="2">
    <source>
        <dbReference type="EMBL" id="MCD9642351.1"/>
    </source>
</evidence>